<dbReference type="PANTHER" id="PTHR10492">
    <property type="match status" value="1"/>
</dbReference>
<dbReference type="AlphaFoldDB" id="A0A0C2CP92"/>
<dbReference type="OrthoDB" id="10055660at2759"/>
<gene>
    <name evidence="1" type="ORF">ANCDUO_18317</name>
</gene>
<proteinExistence type="predicted"/>
<protein>
    <submittedName>
        <fullName evidence="1">Uncharacterized protein</fullName>
    </submittedName>
</protein>
<name>A0A0C2CP92_9BILA</name>
<dbReference type="Proteomes" id="UP000054047">
    <property type="component" value="Unassembled WGS sequence"/>
</dbReference>
<evidence type="ECO:0000313" key="1">
    <source>
        <dbReference type="EMBL" id="KIH51597.1"/>
    </source>
</evidence>
<sequence length="89" mass="10399">MIHRPCGVLDPTSPCMIEGKCRKNFPKQFANETALDSDGYPKYRRRDDGRFVMCRGVKLDNTSVVPYNRFLSRKYGCHINVEVFKHHFC</sequence>
<reference evidence="1 2" key="1">
    <citation type="submission" date="2013-12" db="EMBL/GenBank/DDBJ databases">
        <title>Draft genome of the parsitic nematode Ancylostoma duodenale.</title>
        <authorList>
            <person name="Mitreva M."/>
        </authorList>
    </citation>
    <scope>NUCLEOTIDE SEQUENCE [LARGE SCALE GENOMIC DNA]</scope>
    <source>
        <strain evidence="1 2">Zhejiang</strain>
    </source>
</reference>
<evidence type="ECO:0000313" key="2">
    <source>
        <dbReference type="Proteomes" id="UP000054047"/>
    </source>
</evidence>
<organism evidence="1 2">
    <name type="scientific">Ancylostoma duodenale</name>
    <dbReference type="NCBI Taxonomy" id="51022"/>
    <lineage>
        <taxon>Eukaryota</taxon>
        <taxon>Metazoa</taxon>
        <taxon>Ecdysozoa</taxon>
        <taxon>Nematoda</taxon>
        <taxon>Chromadorea</taxon>
        <taxon>Rhabditida</taxon>
        <taxon>Rhabditina</taxon>
        <taxon>Rhabditomorpha</taxon>
        <taxon>Strongyloidea</taxon>
        <taxon>Ancylostomatidae</taxon>
        <taxon>Ancylostomatinae</taxon>
        <taxon>Ancylostoma</taxon>
    </lineage>
</organism>
<accession>A0A0C2CP92</accession>
<dbReference type="EMBL" id="KN746097">
    <property type="protein sequence ID" value="KIH51597.1"/>
    <property type="molecule type" value="Genomic_DNA"/>
</dbReference>
<keyword evidence="2" id="KW-1185">Reference proteome</keyword>